<dbReference type="Proteomes" id="UP000646548">
    <property type="component" value="Unassembled WGS sequence"/>
</dbReference>
<organism evidence="1 2">
    <name type="scientific">Oryzias melastigma</name>
    <name type="common">Marine medaka</name>
    <dbReference type="NCBI Taxonomy" id="30732"/>
    <lineage>
        <taxon>Eukaryota</taxon>
        <taxon>Metazoa</taxon>
        <taxon>Chordata</taxon>
        <taxon>Craniata</taxon>
        <taxon>Vertebrata</taxon>
        <taxon>Euteleostomi</taxon>
        <taxon>Actinopterygii</taxon>
        <taxon>Neopterygii</taxon>
        <taxon>Teleostei</taxon>
        <taxon>Neoteleostei</taxon>
        <taxon>Acanthomorphata</taxon>
        <taxon>Ovalentaria</taxon>
        <taxon>Atherinomorphae</taxon>
        <taxon>Beloniformes</taxon>
        <taxon>Adrianichthyidae</taxon>
        <taxon>Oryziinae</taxon>
        <taxon>Oryzias</taxon>
    </lineage>
</organism>
<gene>
    <name evidence="1" type="ORF">FQA47_002776</name>
</gene>
<name>A0A834C051_ORYME</name>
<reference evidence="1" key="1">
    <citation type="journal article" name="BMC Genomics">
        <title>Long-read sequencing and de novo genome assembly of marine medaka (Oryzias melastigma).</title>
        <authorList>
            <person name="Liang P."/>
            <person name="Saqib H.S.A."/>
            <person name="Ni X."/>
            <person name="Shen Y."/>
        </authorList>
    </citation>
    <scope>NUCLEOTIDE SEQUENCE</scope>
    <source>
        <strain evidence="1">Bigg-433</strain>
    </source>
</reference>
<dbReference type="AlphaFoldDB" id="A0A834C051"/>
<evidence type="ECO:0000313" key="2">
    <source>
        <dbReference type="Proteomes" id="UP000646548"/>
    </source>
</evidence>
<proteinExistence type="predicted"/>
<dbReference type="EMBL" id="WKFB01000527">
    <property type="protein sequence ID" value="KAF6720295.1"/>
    <property type="molecule type" value="Genomic_DNA"/>
</dbReference>
<evidence type="ECO:0000313" key="1">
    <source>
        <dbReference type="EMBL" id="KAF6720295.1"/>
    </source>
</evidence>
<sequence>MRTSPSPCYCRRLDQMKIRLWSLFLNFLLGYGYHGNQTLLPRKPETVTMGTRSRIQTAKGLPVFTGSGTSGVVEVSWGHEPVYVPMDLFIQPFTTSDQVCVCVWVCVCVSA</sequence>
<accession>A0A834C051</accession>
<protein>
    <submittedName>
        <fullName evidence="1">Uncharacterized protein</fullName>
    </submittedName>
</protein>
<comment type="caution">
    <text evidence="1">The sequence shown here is derived from an EMBL/GenBank/DDBJ whole genome shotgun (WGS) entry which is preliminary data.</text>
</comment>